<dbReference type="Pfam" id="PF04185">
    <property type="entry name" value="Phosphoesterase"/>
    <property type="match status" value="1"/>
</dbReference>
<dbReference type="PANTHER" id="PTHR31956:SF15">
    <property type="entry name" value="ACID PHOSPHATASE PHOA"/>
    <property type="match status" value="1"/>
</dbReference>
<dbReference type="Proteomes" id="UP000756346">
    <property type="component" value="Unassembled WGS sequence"/>
</dbReference>
<dbReference type="GO" id="GO:0009395">
    <property type="term" value="P:phospholipid catabolic process"/>
    <property type="evidence" value="ECO:0007669"/>
    <property type="project" value="TreeGrafter"/>
</dbReference>
<feature type="signal peptide" evidence="2">
    <location>
        <begin position="1"/>
        <end position="20"/>
    </location>
</feature>
<dbReference type="Gene3D" id="3.40.720.10">
    <property type="entry name" value="Alkaline Phosphatase, subunit A"/>
    <property type="match status" value="1"/>
</dbReference>
<dbReference type="RefSeq" id="XP_046007487.1">
    <property type="nucleotide sequence ID" value="XM_046151378.1"/>
</dbReference>
<dbReference type="EMBL" id="JAGTJQ010000010">
    <property type="protein sequence ID" value="KAH7021286.1"/>
    <property type="molecule type" value="Genomic_DNA"/>
</dbReference>
<name>A0A9P8XVI2_9PEZI</name>
<keyword evidence="2" id="KW-0732">Signal</keyword>
<dbReference type="InterPro" id="IPR007312">
    <property type="entry name" value="Phosphoesterase"/>
</dbReference>
<dbReference type="PANTHER" id="PTHR31956">
    <property type="entry name" value="NON-SPECIFIC PHOSPHOLIPASE C4-RELATED"/>
    <property type="match status" value="1"/>
</dbReference>
<sequence>MACRLFRLGLLAACAQLVAAADLVPGRAFDRFISIWLENQDFDKVTADSAFAELRKQGILQTRYYAQTHPSQPNYLAAIAGDYWGLDHDDVVRIPKNVSTIVDLLNDKRISWSAAMESIPSPGYLGNASLAEDGYTVDYVRKHNPFASYDSIANHGFKLINVRSLDDFKRSLAEGTVPQFVMMSPNMLHDGHDTTLENATIWSRDFLQPLLKDNSKIFAERTLIQLTYDETEDYSQPNRIVSLLLGNAVPADLRGTEDNDFYTHFSILSTVQNNWELSNLGRYDVGANVFRVVAEKTGYKNMDPPNAERVNNSVSYPGFLNMNHTTKLTTLPAPNLNLVGAGGKGILQSIKETWGNGAGAGGQIKTPYDGKHYVFDGDNVPEYTLQ</sequence>
<dbReference type="OrthoDB" id="5135119at2759"/>
<organism evidence="3 4">
    <name type="scientific">Microdochium trichocladiopsis</name>
    <dbReference type="NCBI Taxonomy" id="1682393"/>
    <lineage>
        <taxon>Eukaryota</taxon>
        <taxon>Fungi</taxon>
        <taxon>Dikarya</taxon>
        <taxon>Ascomycota</taxon>
        <taxon>Pezizomycotina</taxon>
        <taxon>Sordariomycetes</taxon>
        <taxon>Xylariomycetidae</taxon>
        <taxon>Xylariales</taxon>
        <taxon>Microdochiaceae</taxon>
        <taxon>Microdochium</taxon>
    </lineage>
</organism>
<keyword evidence="4" id="KW-1185">Reference proteome</keyword>
<comment type="caution">
    <text evidence="3">The sequence shown here is derived from an EMBL/GenBank/DDBJ whole genome shotgun (WGS) entry which is preliminary data.</text>
</comment>
<dbReference type="InterPro" id="IPR017850">
    <property type="entry name" value="Alkaline_phosphatase_core_sf"/>
</dbReference>
<evidence type="ECO:0000313" key="4">
    <source>
        <dbReference type="Proteomes" id="UP000756346"/>
    </source>
</evidence>
<accession>A0A9P8XVI2</accession>
<evidence type="ECO:0000256" key="1">
    <source>
        <dbReference type="ARBA" id="ARBA00022801"/>
    </source>
</evidence>
<dbReference type="GeneID" id="70180924"/>
<dbReference type="GO" id="GO:0016788">
    <property type="term" value="F:hydrolase activity, acting on ester bonds"/>
    <property type="evidence" value="ECO:0007669"/>
    <property type="project" value="InterPro"/>
</dbReference>
<feature type="chain" id="PRO_5040160855" evidence="2">
    <location>
        <begin position="21"/>
        <end position="386"/>
    </location>
</feature>
<proteinExistence type="predicted"/>
<protein>
    <submittedName>
        <fullName evidence="3">Phosphoesterase family-domain-containing protein</fullName>
    </submittedName>
</protein>
<dbReference type="FunFam" id="3.40.720.10:FF:000064">
    <property type="entry name" value="Probable acid phosphatase Pho610"/>
    <property type="match status" value="1"/>
</dbReference>
<dbReference type="AlphaFoldDB" id="A0A9P8XVI2"/>
<keyword evidence="1" id="KW-0378">Hydrolase</keyword>
<gene>
    <name evidence="3" type="ORF">B0I36DRAFT_275819</name>
</gene>
<reference evidence="3" key="1">
    <citation type="journal article" date="2021" name="Nat. Commun.">
        <title>Genetic determinants of endophytism in the Arabidopsis root mycobiome.</title>
        <authorList>
            <person name="Mesny F."/>
            <person name="Miyauchi S."/>
            <person name="Thiergart T."/>
            <person name="Pickel B."/>
            <person name="Atanasova L."/>
            <person name="Karlsson M."/>
            <person name="Huettel B."/>
            <person name="Barry K.W."/>
            <person name="Haridas S."/>
            <person name="Chen C."/>
            <person name="Bauer D."/>
            <person name="Andreopoulos W."/>
            <person name="Pangilinan J."/>
            <person name="LaButti K."/>
            <person name="Riley R."/>
            <person name="Lipzen A."/>
            <person name="Clum A."/>
            <person name="Drula E."/>
            <person name="Henrissat B."/>
            <person name="Kohler A."/>
            <person name="Grigoriev I.V."/>
            <person name="Martin F.M."/>
            <person name="Hacquard S."/>
        </authorList>
    </citation>
    <scope>NUCLEOTIDE SEQUENCE</scope>
    <source>
        <strain evidence="3">MPI-CAGE-CH-0230</strain>
    </source>
</reference>
<evidence type="ECO:0000256" key="2">
    <source>
        <dbReference type="SAM" id="SignalP"/>
    </source>
</evidence>
<evidence type="ECO:0000313" key="3">
    <source>
        <dbReference type="EMBL" id="KAH7021286.1"/>
    </source>
</evidence>